<dbReference type="EMBL" id="MU805942">
    <property type="protein sequence ID" value="KAJ3845063.1"/>
    <property type="molecule type" value="Genomic_DNA"/>
</dbReference>
<keyword evidence="2" id="KW-0067">ATP-binding</keyword>
<dbReference type="Pfam" id="PF00005">
    <property type="entry name" value="ABC_tran"/>
    <property type="match status" value="1"/>
</dbReference>
<name>A0AA38PLC6_9AGAR</name>
<dbReference type="SMART" id="SM00382">
    <property type="entry name" value="AAA"/>
    <property type="match status" value="1"/>
</dbReference>
<dbReference type="Proteomes" id="UP001163846">
    <property type="component" value="Unassembled WGS sequence"/>
</dbReference>
<protein>
    <submittedName>
        <fullName evidence="4">P-loop containing nucleoside triphosphate hydrolase protein</fullName>
    </submittedName>
</protein>
<reference evidence="4" key="1">
    <citation type="submission" date="2022-08" db="EMBL/GenBank/DDBJ databases">
        <authorList>
            <consortium name="DOE Joint Genome Institute"/>
            <person name="Min B."/>
            <person name="Riley R."/>
            <person name="Sierra-Patev S."/>
            <person name="Naranjo-Ortiz M."/>
            <person name="Looney B."/>
            <person name="Konkel Z."/>
            <person name="Slot J.C."/>
            <person name="Sakamoto Y."/>
            <person name="Steenwyk J.L."/>
            <person name="Rokas A."/>
            <person name="Carro J."/>
            <person name="Camarero S."/>
            <person name="Ferreira P."/>
            <person name="Molpeceres G."/>
            <person name="Ruiz-Duenas F.J."/>
            <person name="Serrano A."/>
            <person name="Henrissat B."/>
            <person name="Drula E."/>
            <person name="Hughes K.W."/>
            <person name="Mata J.L."/>
            <person name="Ishikawa N.K."/>
            <person name="Vargas-Isla R."/>
            <person name="Ushijima S."/>
            <person name="Smith C.A."/>
            <person name="Ahrendt S."/>
            <person name="Andreopoulos W."/>
            <person name="He G."/>
            <person name="Labutti K."/>
            <person name="Lipzen A."/>
            <person name="Ng V."/>
            <person name="Sandor L."/>
            <person name="Barry K."/>
            <person name="Martinez A.T."/>
            <person name="Xiao Y."/>
            <person name="Gibbons J.G."/>
            <person name="Terashima K."/>
            <person name="Hibbett D.S."/>
            <person name="Grigoriev I.V."/>
        </authorList>
    </citation>
    <scope>NUCLEOTIDE SEQUENCE</scope>
    <source>
        <strain evidence="4">TFB9207</strain>
    </source>
</reference>
<evidence type="ECO:0000259" key="3">
    <source>
        <dbReference type="PROSITE" id="PS50893"/>
    </source>
</evidence>
<dbReference type="PROSITE" id="PS50893">
    <property type="entry name" value="ABC_TRANSPORTER_2"/>
    <property type="match status" value="1"/>
</dbReference>
<dbReference type="SUPFAM" id="SSF52540">
    <property type="entry name" value="P-loop containing nucleoside triphosphate hydrolases"/>
    <property type="match status" value="1"/>
</dbReference>
<dbReference type="PANTHER" id="PTHR43119">
    <property type="entry name" value="ABC TRANSPORT PROTEIN ATP-BINDING COMPONENT-RELATED"/>
    <property type="match status" value="1"/>
</dbReference>
<dbReference type="InterPro" id="IPR003593">
    <property type="entry name" value="AAA+_ATPase"/>
</dbReference>
<dbReference type="GO" id="GO:0016887">
    <property type="term" value="F:ATP hydrolysis activity"/>
    <property type="evidence" value="ECO:0007669"/>
    <property type="project" value="InterPro"/>
</dbReference>
<evidence type="ECO:0000256" key="1">
    <source>
        <dbReference type="ARBA" id="ARBA00022741"/>
    </source>
</evidence>
<evidence type="ECO:0000313" key="4">
    <source>
        <dbReference type="EMBL" id="KAJ3845063.1"/>
    </source>
</evidence>
<dbReference type="Gene3D" id="3.40.50.300">
    <property type="entry name" value="P-loop containing nucleotide triphosphate hydrolases"/>
    <property type="match status" value="1"/>
</dbReference>
<keyword evidence="4" id="KW-0378">Hydrolase</keyword>
<dbReference type="AlphaFoldDB" id="A0AA38PLC6"/>
<dbReference type="GO" id="GO:0005524">
    <property type="term" value="F:ATP binding"/>
    <property type="evidence" value="ECO:0007669"/>
    <property type="project" value="UniProtKB-KW"/>
</dbReference>
<comment type="caution">
    <text evidence="4">The sequence shown here is derived from an EMBL/GenBank/DDBJ whole genome shotgun (WGS) entry which is preliminary data.</text>
</comment>
<evidence type="ECO:0000313" key="5">
    <source>
        <dbReference type="Proteomes" id="UP001163846"/>
    </source>
</evidence>
<organism evidence="4 5">
    <name type="scientific">Lentinula raphanica</name>
    <dbReference type="NCBI Taxonomy" id="153919"/>
    <lineage>
        <taxon>Eukaryota</taxon>
        <taxon>Fungi</taxon>
        <taxon>Dikarya</taxon>
        <taxon>Basidiomycota</taxon>
        <taxon>Agaricomycotina</taxon>
        <taxon>Agaricomycetes</taxon>
        <taxon>Agaricomycetidae</taxon>
        <taxon>Agaricales</taxon>
        <taxon>Marasmiineae</taxon>
        <taxon>Omphalotaceae</taxon>
        <taxon>Lentinula</taxon>
    </lineage>
</organism>
<keyword evidence="5" id="KW-1185">Reference proteome</keyword>
<accession>A0AA38PLC6</accession>
<sequence length="237" mass="26132">MALLSVRDLSCTTEEGTQIFSEVELTLNEGDVVVVQGKSGCGKTTFLKCLAHLNLYDGHILFYGKTPKSYGVPIYRTKVAYVPQRPPLLPGTPRDFLATATSFKARKRAKGHSKDTVPPHDDFEHCLKIARSWGIDSQLWDRDWSNLSGGETQRIALAIGIGLDTAEVLLLDEPTSALDQDSCLQVERQILDTLNSSESPLKAIVWITHSPEQANRVGTRFLQFSSGSSYEEPSPPV</sequence>
<feature type="domain" description="ABC transporter" evidence="3">
    <location>
        <begin position="4"/>
        <end position="237"/>
    </location>
</feature>
<keyword evidence="1" id="KW-0547">Nucleotide-binding</keyword>
<dbReference type="PANTHER" id="PTHR43119:SF1">
    <property type="entry name" value="ABC TRANSPORTER DOMAIN-CONTAINING PROTEIN"/>
    <property type="match status" value="1"/>
</dbReference>
<evidence type="ECO:0000256" key="2">
    <source>
        <dbReference type="ARBA" id="ARBA00022840"/>
    </source>
</evidence>
<gene>
    <name evidence="4" type="ORF">F5878DRAFT_524483</name>
</gene>
<dbReference type="InterPro" id="IPR003439">
    <property type="entry name" value="ABC_transporter-like_ATP-bd"/>
</dbReference>
<proteinExistence type="predicted"/>
<dbReference type="InterPro" id="IPR027417">
    <property type="entry name" value="P-loop_NTPase"/>
</dbReference>